<accession>A0A314KLV2</accession>
<protein>
    <submittedName>
        <fullName evidence="1">Uncharacterized protein</fullName>
    </submittedName>
</protein>
<gene>
    <name evidence="1" type="ORF">A4A49_64054</name>
</gene>
<comment type="caution">
    <text evidence="1">The sequence shown here is derived from an EMBL/GenBank/DDBJ whole genome shotgun (WGS) entry which is preliminary data.</text>
</comment>
<keyword evidence="2" id="KW-1185">Reference proteome</keyword>
<dbReference type="EMBL" id="MJEQ01001518">
    <property type="protein sequence ID" value="OIT30431.1"/>
    <property type="molecule type" value="Genomic_DNA"/>
</dbReference>
<evidence type="ECO:0000313" key="1">
    <source>
        <dbReference type="EMBL" id="OIT30431.1"/>
    </source>
</evidence>
<dbReference type="Proteomes" id="UP000187609">
    <property type="component" value="Unassembled WGS sequence"/>
</dbReference>
<name>A0A314KLV2_NICAT</name>
<dbReference type="AlphaFoldDB" id="A0A314KLV2"/>
<organism evidence="1 2">
    <name type="scientific">Nicotiana attenuata</name>
    <name type="common">Coyote tobacco</name>
    <dbReference type="NCBI Taxonomy" id="49451"/>
    <lineage>
        <taxon>Eukaryota</taxon>
        <taxon>Viridiplantae</taxon>
        <taxon>Streptophyta</taxon>
        <taxon>Embryophyta</taxon>
        <taxon>Tracheophyta</taxon>
        <taxon>Spermatophyta</taxon>
        <taxon>Magnoliopsida</taxon>
        <taxon>eudicotyledons</taxon>
        <taxon>Gunneridae</taxon>
        <taxon>Pentapetalae</taxon>
        <taxon>asterids</taxon>
        <taxon>lamiids</taxon>
        <taxon>Solanales</taxon>
        <taxon>Solanaceae</taxon>
        <taxon>Nicotianoideae</taxon>
        <taxon>Nicotianeae</taxon>
        <taxon>Nicotiana</taxon>
    </lineage>
</organism>
<dbReference type="Gramene" id="OIT30431">
    <property type="protein sequence ID" value="OIT30431"/>
    <property type="gene ID" value="A4A49_64054"/>
</dbReference>
<proteinExistence type="predicted"/>
<evidence type="ECO:0000313" key="2">
    <source>
        <dbReference type="Proteomes" id="UP000187609"/>
    </source>
</evidence>
<sequence length="101" mass="11313">MAQSVEKLQLKLCKLQIFKAVSTASNSSPKHSYFSSKFSKQALMSAPNFRFTKCCRNIKIVLRELVLNQQISIKCRILKIEQAGAGLLFNCCSKLRTSATP</sequence>
<reference evidence="1" key="1">
    <citation type="submission" date="2016-11" db="EMBL/GenBank/DDBJ databases">
        <title>The genome of Nicotiana attenuata.</title>
        <authorList>
            <person name="Xu S."/>
            <person name="Brockmoeller T."/>
            <person name="Gaquerel E."/>
            <person name="Navarro A."/>
            <person name="Kuhl H."/>
            <person name="Gase K."/>
            <person name="Ling Z."/>
            <person name="Zhou W."/>
            <person name="Kreitzer C."/>
            <person name="Stanke M."/>
            <person name="Tang H."/>
            <person name="Lyons E."/>
            <person name="Pandey P."/>
            <person name="Pandey S.P."/>
            <person name="Timmermann B."/>
            <person name="Baldwin I.T."/>
        </authorList>
    </citation>
    <scope>NUCLEOTIDE SEQUENCE [LARGE SCALE GENOMIC DNA]</scope>
    <source>
        <strain evidence="1">UT</strain>
    </source>
</reference>